<dbReference type="CDD" id="cd01647">
    <property type="entry name" value="RT_LTR"/>
    <property type="match status" value="1"/>
</dbReference>
<dbReference type="GO" id="GO:0003964">
    <property type="term" value="F:RNA-directed DNA polymerase activity"/>
    <property type="evidence" value="ECO:0007669"/>
    <property type="project" value="UniProtKB-KW"/>
</dbReference>
<evidence type="ECO:0000256" key="4">
    <source>
        <dbReference type="ARBA" id="ARBA00022695"/>
    </source>
</evidence>
<dbReference type="Pfam" id="PF17917">
    <property type="entry name" value="RT_RNaseH"/>
    <property type="match status" value="1"/>
</dbReference>
<dbReference type="Ensembl" id="ENSAMXT00000036084.1">
    <property type="protein sequence ID" value="ENSAMXP00000035847.1"/>
    <property type="gene ID" value="ENSAMXG00000031698.1"/>
</dbReference>
<reference evidence="15" key="2">
    <citation type="journal article" date="2014" name="Nat. Commun.">
        <title>The cavefish genome reveals candidate genes for eye loss.</title>
        <authorList>
            <person name="McGaugh S.E."/>
            <person name="Gross J.B."/>
            <person name="Aken B."/>
            <person name="Blin M."/>
            <person name="Borowsky R."/>
            <person name="Chalopin D."/>
            <person name="Hinaux H."/>
            <person name="Jeffery W.R."/>
            <person name="Keene A."/>
            <person name="Ma L."/>
            <person name="Minx P."/>
            <person name="Murphy D."/>
            <person name="O'Quin K.E."/>
            <person name="Retaux S."/>
            <person name="Rohner N."/>
            <person name="Searle S.M."/>
            <person name="Stahl B.A."/>
            <person name="Tabin C."/>
            <person name="Volff J.N."/>
            <person name="Yoshizawa M."/>
            <person name="Warren W.C."/>
        </authorList>
    </citation>
    <scope>NUCLEOTIDE SEQUENCE [LARGE SCALE GENOMIC DNA]</scope>
    <source>
        <strain evidence="15">female</strain>
    </source>
</reference>
<dbReference type="Pfam" id="PF00665">
    <property type="entry name" value="rve"/>
    <property type="match status" value="1"/>
</dbReference>
<keyword evidence="10" id="KW-0862">Zinc</keyword>
<evidence type="ECO:0000256" key="2">
    <source>
        <dbReference type="ARBA" id="ARBA00012180"/>
    </source>
</evidence>
<reference evidence="15" key="1">
    <citation type="submission" date="2013-03" db="EMBL/GenBank/DDBJ databases">
        <authorList>
            <person name="Jeffery W."/>
            <person name="Warren W."/>
            <person name="Wilson R.K."/>
        </authorList>
    </citation>
    <scope>NUCLEOTIDE SEQUENCE</scope>
    <source>
        <strain evidence="15">female</strain>
    </source>
</reference>
<dbReference type="EC" id="3.1.26.4" evidence="2"/>
<evidence type="ECO:0000313" key="15">
    <source>
        <dbReference type="Proteomes" id="UP000018467"/>
    </source>
</evidence>
<evidence type="ECO:0000256" key="1">
    <source>
        <dbReference type="ARBA" id="ARBA00010879"/>
    </source>
</evidence>
<keyword evidence="10" id="KW-0479">Metal-binding</keyword>
<dbReference type="InterPro" id="IPR043128">
    <property type="entry name" value="Rev_trsase/Diguanyl_cyclase"/>
</dbReference>
<dbReference type="CDD" id="cd09274">
    <property type="entry name" value="RNase_HI_RT_Ty3"/>
    <property type="match status" value="1"/>
</dbReference>
<dbReference type="SUPFAM" id="SSF47353">
    <property type="entry name" value="Retrovirus capsid dimerization domain-like"/>
    <property type="match status" value="1"/>
</dbReference>
<evidence type="ECO:0000259" key="13">
    <source>
        <dbReference type="PROSITE" id="PS50994"/>
    </source>
</evidence>
<dbReference type="Pfam" id="PF22938">
    <property type="entry name" value="Integrase_p58_C"/>
    <property type="match status" value="1"/>
</dbReference>
<dbReference type="InterPro" id="IPR054465">
    <property type="entry name" value="Integrase_p58-like_C"/>
</dbReference>
<reference evidence="14" key="3">
    <citation type="submission" date="2025-08" db="UniProtKB">
        <authorList>
            <consortium name="Ensembl"/>
        </authorList>
    </citation>
    <scope>IDENTIFICATION</scope>
</reference>
<keyword evidence="4" id="KW-0548">Nucleotidyltransferase</keyword>
<dbReference type="FunFam" id="1.10.340.70:FF:000001">
    <property type="entry name" value="Retrovirus-related Pol polyprotein from transposon gypsy-like Protein"/>
    <property type="match status" value="1"/>
</dbReference>
<evidence type="ECO:0000256" key="9">
    <source>
        <dbReference type="ARBA" id="ARBA00039658"/>
    </source>
</evidence>
<dbReference type="InterPro" id="IPR041373">
    <property type="entry name" value="RT_RNaseH"/>
</dbReference>
<evidence type="ECO:0000259" key="12">
    <source>
        <dbReference type="PROSITE" id="PS50878"/>
    </source>
</evidence>
<dbReference type="InterPro" id="IPR041588">
    <property type="entry name" value="Integrase_H2C2"/>
</dbReference>
<feature type="domain" description="CCHC-type" evidence="11">
    <location>
        <begin position="414"/>
        <end position="429"/>
    </location>
</feature>
<dbReference type="GO" id="GO:0003676">
    <property type="term" value="F:nucleic acid binding"/>
    <property type="evidence" value="ECO:0007669"/>
    <property type="project" value="InterPro"/>
</dbReference>
<dbReference type="GO" id="GO:0004523">
    <property type="term" value="F:RNA-DNA hybrid ribonuclease activity"/>
    <property type="evidence" value="ECO:0007669"/>
    <property type="project" value="UniProtKB-EC"/>
</dbReference>
<dbReference type="Gene3D" id="1.10.4020.10">
    <property type="entry name" value="DNA breaking-rejoining enzymes"/>
    <property type="match status" value="1"/>
</dbReference>
<evidence type="ECO:0000313" key="14">
    <source>
        <dbReference type="Ensembl" id="ENSAMXP00000035847.1"/>
    </source>
</evidence>
<dbReference type="FunFam" id="3.30.70.270:FF:000115">
    <property type="entry name" value="Polyprotein of retroviral origin, putative"/>
    <property type="match status" value="1"/>
</dbReference>
<evidence type="ECO:0000259" key="11">
    <source>
        <dbReference type="PROSITE" id="PS50158"/>
    </source>
</evidence>
<comment type="similarity">
    <text evidence="1">Belongs to the beta type-B retroviral polymerase family. HERV class-II K(HML-2) pol subfamily.</text>
</comment>
<evidence type="ECO:0000256" key="3">
    <source>
        <dbReference type="ARBA" id="ARBA00022679"/>
    </source>
</evidence>
<feature type="domain" description="Integrase catalytic" evidence="13">
    <location>
        <begin position="795"/>
        <end position="953"/>
    </location>
</feature>
<dbReference type="GO" id="GO:0015074">
    <property type="term" value="P:DNA integration"/>
    <property type="evidence" value="ECO:0007669"/>
    <property type="project" value="InterPro"/>
</dbReference>
<dbReference type="Pfam" id="PF02023">
    <property type="entry name" value="SCAN"/>
    <property type="match status" value="1"/>
</dbReference>
<organism evidence="14 15">
    <name type="scientific">Astyanax mexicanus</name>
    <name type="common">Blind cave fish</name>
    <name type="synonym">Astyanax fasciatus mexicanus</name>
    <dbReference type="NCBI Taxonomy" id="7994"/>
    <lineage>
        <taxon>Eukaryota</taxon>
        <taxon>Metazoa</taxon>
        <taxon>Chordata</taxon>
        <taxon>Craniata</taxon>
        <taxon>Vertebrata</taxon>
        <taxon>Euteleostomi</taxon>
        <taxon>Actinopterygii</taxon>
        <taxon>Neopterygii</taxon>
        <taxon>Teleostei</taxon>
        <taxon>Ostariophysi</taxon>
        <taxon>Characiformes</taxon>
        <taxon>Characoidei</taxon>
        <taxon>Acestrorhamphidae</taxon>
        <taxon>Acestrorhamphinae</taxon>
        <taxon>Astyanax</taxon>
    </lineage>
</organism>
<dbReference type="GO" id="GO:0008270">
    <property type="term" value="F:zinc ion binding"/>
    <property type="evidence" value="ECO:0007669"/>
    <property type="project" value="UniProtKB-KW"/>
</dbReference>
<dbReference type="Gene3D" id="3.30.420.10">
    <property type="entry name" value="Ribonuclease H-like superfamily/Ribonuclease H"/>
    <property type="match status" value="1"/>
</dbReference>
<dbReference type="InterPro" id="IPR001878">
    <property type="entry name" value="Znf_CCHC"/>
</dbReference>
<evidence type="ECO:0000256" key="5">
    <source>
        <dbReference type="ARBA" id="ARBA00022722"/>
    </source>
</evidence>
<accession>A0A3B1J0P6</accession>
<dbReference type="InterPro" id="IPR050951">
    <property type="entry name" value="Retrovirus_Pol_polyprotein"/>
</dbReference>
<dbReference type="InterPro" id="IPR003309">
    <property type="entry name" value="SCAN_dom"/>
</dbReference>
<dbReference type="InterPro" id="IPR036875">
    <property type="entry name" value="Znf_CCHC_sf"/>
</dbReference>
<evidence type="ECO:0000256" key="7">
    <source>
        <dbReference type="ARBA" id="ARBA00022801"/>
    </source>
</evidence>
<evidence type="ECO:0000256" key="8">
    <source>
        <dbReference type="ARBA" id="ARBA00022918"/>
    </source>
</evidence>
<dbReference type="SUPFAM" id="SSF56672">
    <property type="entry name" value="DNA/RNA polymerases"/>
    <property type="match status" value="1"/>
</dbReference>
<keyword evidence="8" id="KW-0695">RNA-directed DNA polymerase</keyword>
<dbReference type="PANTHER" id="PTHR37984:SF5">
    <property type="entry name" value="PROTEIN NYNRIN-LIKE"/>
    <property type="match status" value="1"/>
</dbReference>
<keyword evidence="5" id="KW-0540">Nuclease</keyword>
<dbReference type="FunFam" id="3.10.20.370:FF:000001">
    <property type="entry name" value="Retrovirus-related Pol polyprotein from transposon 17.6-like protein"/>
    <property type="match status" value="1"/>
</dbReference>
<proteinExistence type="inferred from homology"/>
<dbReference type="FunFam" id="3.30.420.10:FF:000032">
    <property type="entry name" value="Retrovirus-related Pol polyprotein from transposon 297-like Protein"/>
    <property type="match status" value="1"/>
</dbReference>
<dbReference type="PROSITE" id="PS50158">
    <property type="entry name" value="ZF_CCHC"/>
    <property type="match status" value="1"/>
</dbReference>
<dbReference type="InterPro" id="IPR043502">
    <property type="entry name" value="DNA/RNA_pol_sf"/>
</dbReference>
<keyword evidence="3" id="KW-0808">Transferase</keyword>
<keyword evidence="15" id="KW-1185">Reference proteome</keyword>
<dbReference type="PROSITE" id="PS50878">
    <property type="entry name" value="RT_POL"/>
    <property type="match status" value="1"/>
</dbReference>
<dbReference type="InterPro" id="IPR038269">
    <property type="entry name" value="SCAN_sf"/>
</dbReference>
<sequence>MASFNLEAFVALPSLEVFERCRKDDLRAIAAHYGIQVAKQAVKKELRDKILAALRVLRVLEGPSPADSSSPKVCEGVEGAVTPTASVSKEQVRPDADVQATLPRFDPSFSSLSAGSHDEARARVRITRLQLEAEEKAQARQAELELKLAIRKLELEVDREVRLREVELQAMKVASVSPVQLDIAPTPSSPQATFPAESSVASAPAPIATPFSPPAFDVSKHISLVPPFRETEVDTYFGVFERIATALNWPKGVWSLLLQCRLVGKAQEVCSSLPLEDSLQYDSVKAAILRAYELVPEAYRQKFRMHKKSSSQTFVEFAREKEILFDKWCSACKATDFASLRKLILLEEFKNCLPEQVVTYLNEHKVSSLSEGAVLADEYILTHKISFKPVKVYPPVVPYRRAKPNPSGRVSDECFYCHKPGHVIANCQKLKGKQEKSHHNTSQNHSVALVDTNVSGSLTASLNATDPSYQPFITQGTVSLQGDEQIQYPVSILRDTGATQSFILADVLPLSDQTFCGSYVLCRGIAMQYVKVPLHCVRLTSGLATGVFTVGVCPSLPVEGVTFIMGNDIAGGKVLPVLEVVDSPIQSVLPDVTKSNSSIFPACVVTRAKARLLEDDVDLSDSFLASDLSTCPYVVTPQIVGKKDSVQSSSVDKVVSNLAVSRDQLIESQNSDPSLRKCFSGLSSADNMEGKQVAYFKDKDVLMRKWSPHTTTEAANVYQIVVPDVFRQHVLRLAHDHPWSGHLGITKTYARILKHFFWPGLRKDVVEFCRSCHVCQTTGKPNQVIPPAPLCPIPAIGEPFERVLVDCVGPLPKTKSGNQYLLTIMCAATRFPEAIPLRKITTPVVVRALIKYFTTFGLPKVVQSDQGTNFLSKLFAQVMATLNITHQVSSPYHPESQGALERFHQSLKSMLRKYCLDTGKEWDEGVPLVLFAVREAVQESLGFSPAQLVFAHSVRGPLKVLKERFLNDTAKPQNILDYVSTFRERLHKACALAHETLSVSQERMKHFYDKRAVSREFQPGDRVMVLLPVSGSSLSAKFSGPYVVDEKLSDTDYVICTPDRKRKKRVCHVNMLKAYHTRDNSVNESRVPNSTMASVGLLTASPDSTVVADKTETCVHSQVSCRLPNSEILQDLSNILGHLTENQRADVEELIQKFPSIFHDVPSQTSVVMHDVQVIATTPIKQHAYRLNAAKRAAMKKEVDYLLENGLAKPSCSPWSSPCILVPKPDGTFRLCTDYRRVNSVTISDSYPLPRIDDCVDSVGSAQFVSKLDLLKGYWQVPLTSRASDISAFVTPDAFVQYTVMPFGFKNAPATFQRLVNTVLSNVPNCSCYLDDLVIYTSDWPTHIKTIATVFKRLEQATLTLNLAKCEFARATVTYLGKIVGQGQVRPVDAQVSAIVSYPTPTTRRELRRFLGMAGYYRTFCRNFSTVVTPLTSLLSPNKAFVWDFNCQHAFENVKALLCSTPVLAAPNFSTPFKLEVDASAVGAGAVLLQEDESGVEHPVCYFSRKFNKHQVNYSTIEKETLALMLSLQHFDVYVGSSCFPVIVYTDHNPLVFLSRMYNHNQRLMRWSLMLQEYNLEIRHKKGSENVIADALSRI</sequence>
<reference evidence="14" key="4">
    <citation type="submission" date="2025-09" db="UniProtKB">
        <authorList>
            <consortium name="Ensembl"/>
        </authorList>
    </citation>
    <scope>IDENTIFICATION</scope>
</reference>
<dbReference type="Gene3D" id="1.10.340.70">
    <property type="match status" value="1"/>
</dbReference>
<dbReference type="Pfam" id="PF00078">
    <property type="entry name" value="RVT_1"/>
    <property type="match status" value="1"/>
</dbReference>
<feature type="domain" description="Reverse transcriptase" evidence="12">
    <location>
        <begin position="1203"/>
        <end position="1380"/>
    </location>
</feature>
<dbReference type="Gene3D" id="4.10.60.10">
    <property type="entry name" value="Zinc finger, CCHC-type"/>
    <property type="match status" value="1"/>
</dbReference>
<keyword evidence="7" id="KW-0378">Hydrolase</keyword>
<keyword evidence="6" id="KW-0255">Endonuclease</keyword>
<dbReference type="InterPro" id="IPR000477">
    <property type="entry name" value="RT_dom"/>
</dbReference>
<dbReference type="InterPro" id="IPR036397">
    <property type="entry name" value="RNaseH_sf"/>
</dbReference>
<dbReference type="InterPro" id="IPR001584">
    <property type="entry name" value="Integrase_cat-core"/>
</dbReference>
<evidence type="ECO:0000256" key="10">
    <source>
        <dbReference type="PROSITE-ProRule" id="PRU00047"/>
    </source>
</evidence>
<dbReference type="InParanoid" id="A0A3B1J0P6"/>
<keyword evidence="10" id="KW-0863">Zinc-finger</keyword>
<dbReference type="PANTHER" id="PTHR37984">
    <property type="entry name" value="PROTEIN CBG26694"/>
    <property type="match status" value="1"/>
</dbReference>
<dbReference type="PROSITE" id="PS50994">
    <property type="entry name" value="INTEGRASE"/>
    <property type="match status" value="1"/>
</dbReference>
<dbReference type="Gene3D" id="3.10.20.370">
    <property type="match status" value="1"/>
</dbReference>
<name>A0A3B1J0P6_ASTMX</name>
<dbReference type="GeneTree" id="ENSGT01050000244855"/>
<protein>
    <recommendedName>
        <fullName evidence="9">Gypsy retrotransposon integrase-like protein 1</fullName>
        <ecNumber evidence="2">3.1.26.4</ecNumber>
    </recommendedName>
</protein>
<dbReference type="InterPro" id="IPR012337">
    <property type="entry name" value="RNaseH-like_sf"/>
</dbReference>
<dbReference type="Pfam" id="PF17921">
    <property type="entry name" value="Integrase_H2C2"/>
    <property type="match status" value="1"/>
</dbReference>
<dbReference type="Proteomes" id="UP000018467">
    <property type="component" value="Unassembled WGS sequence"/>
</dbReference>
<dbReference type="SUPFAM" id="SSF53098">
    <property type="entry name" value="Ribonuclease H-like"/>
    <property type="match status" value="1"/>
</dbReference>
<dbReference type="SUPFAM" id="SSF57756">
    <property type="entry name" value="Retrovirus zinc finger-like domains"/>
    <property type="match status" value="1"/>
</dbReference>
<dbReference type="Gene3D" id="3.10.10.10">
    <property type="entry name" value="HIV Type 1 Reverse Transcriptase, subunit A, domain 1"/>
    <property type="match status" value="1"/>
</dbReference>
<dbReference type="Gene3D" id="3.30.70.270">
    <property type="match status" value="2"/>
</dbReference>
<evidence type="ECO:0000256" key="6">
    <source>
        <dbReference type="ARBA" id="ARBA00022759"/>
    </source>
</evidence>